<gene>
    <name evidence="1" type="ORF">CTZ28_26660</name>
</gene>
<dbReference type="Proteomes" id="UP000270471">
    <property type="component" value="Unassembled WGS sequence"/>
</dbReference>
<protein>
    <submittedName>
        <fullName evidence="1">Uncharacterized protein</fullName>
    </submittedName>
</protein>
<dbReference type="EMBL" id="PENI01000019">
    <property type="protein sequence ID" value="RMB82999.1"/>
    <property type="molecule type" value="Genomic_DNA"/>
</dbReference>
<reference evidence="1 2" key="1">
    <citation type="submission" date="2017-11" db="EMBL/GenBank/DDBJ databases">
        <title>Draft genome of actinobacteria isolated from guarana (Paullinia cupana (Mart.) Ducke.</title>
        <authorList>
            <person name="Siqueira K.A."/>
            <person name="Liotti R.G."/>
            <person name="Mendes T.A.O."/>
            <person name="Soares M.A."/>
        </authorList>
    </citation>
    <scope>NUCLEOTIDE SEQUENCE [LARGE SCALE GENOMIC DNA]</scope>
    <source>
        <strain evidence="1 2">193</strain>
    </source>
</reference>
<organism evidence="1 2">
    <name type="scientific">Streptomyces shenzhenensis</name>
    <dbReference type="NCBI Taxonomy" id="943815"/>
    <lineage>
        <taxon>Bacteria</taxon>
        <taxon>Bacillati</taxon>
        <taxon>Actinomycetota</taxon>
        <taxon>Actinomycetes</taxon>
        <taxon>Kitasatosporales</taxon>
        <taxon>Streptomycetaceae</taxon>
        <taxon>Streptomyces</taxon>
    </lineage>
</organism>
<dbReference type="OrthoDB" id="4275607at2"/>
<proteinExistence type="predicted"/>
<accession>A0A3M0I9W6</accession>
<evidence type="ECO:0000313" key="1">
    <source>
        <dbReference type="EMBL" id="RMB82999.1"/>
    </source>
</evidence>
<comment type="caution">
    <text evidence="1">The sequence shown here is derived from an EMBL/GenBank/DDBJ whole genome shotgun (WGS) entry which is preliminary data.</text>
</comment>
<dbReference type="AlphaFoldDB" id="A0A3M0I9W6"/>
<evidence type="ECO:0000313" key="2">
    <source>
        <dbReference type="Proteomes" id="UP000270471"/>
    </source>
</evidence>
<keyword evidence="2" id="KW-1185">Reference proteome</keyword>
<name>A0A3M0I9W6_9ACTN</name>
<sequence>MTTQPLSVLVNCQGKGTLTVEVRPMGLSFPLECVASEVSSTYNELRLKKGRENGVVSVTAPSSVRWSLTVGQ</sequence>